<gene>
    <name evidence="1" type="ORF">H0H81_005222</name>
</gene>
<dbReference type="Proteomes" id="UP000717328">
    <property type="component" value="Unassembled WGS sequence"/>
</dbReference>
<organism evidence="1 2">
    <name type="scientific">Sphagnurus paluster</name>
    <dbReference type="NCBI Taxonomy" id="117069"/>
    <lineage>
        <taxon>Eukaryota</taxon>
        <taxon>Fungi</taxon>
        <taxon>Dikarya</taxon>
        <taxon>Basidiomycota</taxon>
        <taxon>Agaricomycotina</taxon>
        <taxon>Agaricomycetes</taxon>
        <taxon>Agaricomycetidae</taxon>
        <taxon>Agaricales</taxon>
        <taxon>Tricholomatineae</taxon>
        <taxon>Lyophyllaceae</taxon>
        <taxon>Sphagnurus</taxon>
    </lineage>
</organism>
<dbReference type="Gene3D" id="3.80.10.10">
    <property type="entry name" value="Ribonuclease Inhibitor"/>
    <property type="match status" value="1"/>
</dbReference>
<evidence type="ECO:0008006" key="3">
    <source>
        <dbReference type="Google" id="ProtNLM"/>
    </source>
</evidence>
<comment type="caution">
    <text evidence="1">The sequence shown here is derived from an EMBL/GenBank/DDBJ whole genome shotgun (WGS) entry which is preliminary data.</text>
</comment>
<dbReference type="InterPro" id="IPR032675">
    <property type="entry name" value="LRR_dom_sf"/>
</dbReference>
<evidence type="ECO:0000313" key="1">
    <source>
        <dbReference type="EMBL" id="KAG5637258.1"/>
    </source>
</evidence>
<dbReference type="EMBL" id="JABCKI010005846">
    <property type="protein sequence ID" value="KAG5637258.1"/>
    <property type="molecule type" value="Genomic_DNA"/>
</dbReference>
<dbReference type="SUPFAM" id="SSF52047">
    <property type="entry name" value="RNI-like"/>
    <property type="match status" value="1"/>
</dbReference>
<keyword evidence="2" id="KW-1185">Reference proteome</keyword>
<reference evidence="1" key="1">
    <citation type="submission" date="2021-02" db="EMBL/GenBank/DDBJ databases">
        <authorList>
            <person name="Nieuwenhuis M."/>
            <person name="Van De Peppel L.J.J."/>
        </authorList>
    </citation>
    <scope>NUCLEOTIDE SEQUENCE</scope>
    <source>
        <strain evidence="1">D49</strain>
    </source>
</reference>
<reference evidence="1" key="2">
    <citation type="submission" date="2021-10" db="EMBL/GenBank/DDBJ databases">
        <title>Phylogenomics reveals ancestral predisposition of the termite-cultivated fungus Termitomyces towards a domesticated lifestyle.</title>
        <authorList>
            <person name="Auxier B."/>
            <person name="Grum-Grzhimaylo A."/>
            <person name="Cardenas M.E."/>
            <person name="Lodge J.D."/>
            <person name="Laessoe T."/>
            <person name="Pedersen O."/>
            <person name="Smith M.E."/>
            <person name="Kuyper T.W."/>
            <person name="Franco-Molano E.A."/>
            <person name="Baroni T.J."/>
            <person name="Aanen D.K."/>
        </authorList>
    </citation>
    <scope>NUCLEOTIDE SEQUENCE</scope>
    <source>
        <strain evidence="1">D49</strain>
    </source>
</reference>
<proteinExistence type="predicted"/>
<dbReference type="OrthoDB" id="3266451at2759"/>
<name>A0A9P7K545_9AGAR</name>
<evidence type="ECO:0000313" key="2">
    <source>
        <dbReference type="Proteomes" id="UP000717328"/>
    </source>
</evidence>
<accession>A0A9P7K545</accession>
<protein>
    <recommendedName>
        <fullName evidence="3">F-box domain-containing protein</fullName>
    </recommendedName>
</protein>
<sequence length="612" mass="68208">MVPGPDPNPGIQSSLTNGGSVQVAFSYHSYILRRSRDVRVSASILPEGTAEELDMMLKGKVSQPRSEATVAPRDVVKPIIRTNHPPSKPTVSSLETMVAHHMSKIETIDCDMFRIQLKINTLVKEFQNLADARVHEEKELNFCQHMLSPIRRIPPEVLTRIFGYAIYAEPPAAPPIGVIHNYYTTPARGPSSPLTLSHVCAAWRHAVFGLPNFWNDLKMEVGWWSNPSADDYISSQVTAWFTRASRVRPLTLSLRVRDLPKDPLTSKDLSHSLSMWAPRLSQLTIEFVSSLCDIIDSFLSSPPGTLLCLEELHLHLVPEYTGQGLDHDKLISSTKVFLGSPLLRTVSLSKLPPTMLSDPLLLTLPWSQLTDLKIRGKISVQGFAAVIFQCHQLRYGSFTSINLDATEEDESDPVLPPTPQTFSRLEELYIKLKGCEGDEFTPILEDVLSLLHLPRLHTLEVSGMVYLFPQTFPFFSLCPGISDSAPTLTRLSLCFVSASTEELVELLASCTALEELGLFLFVAPPGELLHSISSFCVLPRLRQFTLAFVARINDEPIDFGRIQEDFIMVVKSAAHPLRTLAFFGTHTLRIRPDLDAAQAISDQLQVSLREKL</sequence>
<dbReference type="AlphaFoldDB" id="A0A9P7K545"/>